<gene>
    <name evidence="12" type="ORF">F751_4298</name>
</gene>
<feature type="compositionally biased region" description="Low complexity" evidence="9">
    <location>
        <begin position="265"/>
        <end position="284"/>
    </location>
</feature>
<evidence type="ECO:0000259" key="11">
    <source>
        <dbReference type="Pfam" id="PF12022"/>
    </source>
</evidence>
<evidence type="ECO:0000256" key="8">
    <source>
        <dbReference type="ARBA" id="ARBA00031344"/>
    </source>
</evidence>
<evidence type="ECO:0000313" key="12">
    <source>
        <dbReference type="EMBL" id="KFM28823.1"/>
    </source>
</evidence>
<reference evidence="12 13" key="1">
    <citation type="journal article" date="2014" name="BMC Genomics">
        <title>Oil accumulation mechanisms of the oleaginous microalga Chlorella protothecoides revealed through its genome, transcriptomes, and proteomes.</title>
        <authorList>
            <person name="Gao C."/>
            <person name="Wang Y."/>
            <person name="Shen Y."/>
            <person name="Yan D."/>
            <person name="He X."/>
            <person name="Dai J."/>
            <person name="Wu Q."/>
        </authorList>
    </citation>
    <scope>NUCLEOTIDE SEQUENCE [LARGE SCALE GENOMIC DNA]</scope>
    <source>
        <strain evidence="12 13">0710</strain>
    </source>
</reference>
<evidence type="ECO:0000256" key="4">
    <source>
        <dbReference type="ARBA" id="ARBA00022448"/>
    </source>
</evidence>
<feature type="region of interest" description="Disordered" evidence="9">
    <location>
        <begin position="265"/>
        <end position="285"/>
    </location>
</feature>
<keyword evidence="13" id="KW-1185">Reference proteome</keyword>
<sequence length="745" mass="76865">MTVASQDTRFRSLPAWFKPGEFADPAFSAATYVADLQQYVRGSAHLSVLHGDLVEVINKDYEGFLHLTSRLTSVQGAVKRIEGPLAVVKARASATRDALLAESHALTRGLAARADAAASRGLLELMQDLTHVLSKVDKLLAELPPPGDAFLGKHSSPEAVEGQCHVLNRVTAEVARLQYQVKKGQDLAFVQTLAPRIVAAADRLQTYLDLALEAAIRQQVPTALGACLNSYASINRPQAAEQVVRSTLTRPLVEQTLAALRETTPGAAGAAAPAQRPGSGAAPAAVPPAAPLPAFLEALTRGMADELGPFLAHAMATSSGVHAFEFLGNGVLAEVLEAVQARCGADLSPGVPHAFHVGARAGDAFLEALESHATAQAQVARFRACQPYSAFMKLWNLPVYFSLQFQDIAGTLERRLGEAGLADEAAPPSPSSPAFHLAATAATWQALAASANPGSSLPRLADRFFRLGLMSLARYASWVRDVAAPGPEGSVGGGGPGASSEPGPPGAPGAPSAPPSPPSNVSLARLLADLATLGEAAQACWAPAAGPGTPGEACEACARAAAVAAESLAAAGEGARARLVAALAEECTAALSQLRGIVASFRMANRRAPAAPSPYAGRLLAPLAAFLAAHAGLLGADAAARLAREVAEGVAGAYASLAADTLAALEKTESSLRRLKSRQRMADGEDTSKGSGLETQALILLQLDLDVQAFASHIQELGVDHGSLPAFQRLREVIKAAQAGGEGQM</sequence>
<evidence type="ECO:0000256" key="5">
    <source>
        <dbReference type="ARBA" id="ARBA00022927"/>
    </source>
</evidence>
<protein>
    <recommendedName>
        <fullName evidence="3">Conserved oligomeric Golgi complex subunit 2</fullName>
    </recommendedName>
    <alternativeName>
        <fullName evidence="8">Component of oligomeric Golgi complex 2</fullName>
    </alternativeName>
</protein>
<dbReference type="GO" id="GO:0015031">
    <property type="term" value="P:protein transport"/>
    <property type="evidence" value="ECO:0007669"/>
    <property type="project" value="UniProtKB-KW"/>
</dbReference>
<dbReference type="GO" id="GO:0006891">
    <property type="term" value="P:intra-Golgi vesicle-mediated transport"/>
    <property type="evidence" value="ECO:0007669"/>
    <property type="project" value="TreeGrafter"/>
</dbReference>
<dbReference type="EMBL" id="KL662183">
    <property type="protein sequence ID" value="KFM28823.1"/>
    <property type="molecule type" value="Genomic_DNA"/>
</dbReference>
<dbReference type="AlphaFoldDB" id="A0A087SSW9"/>
<dbReference type="GeneID" id="23615689"/>
<evidence type="ECO:0000259" key="10">
    <source>
        <dbReference type="Pfam" id="PF06148"/>
    </source>
</evidence>
<evidence type="ECO:0000256" key="9">
    <source>
        <dbReference type="SAM" id="MobiDB-lite"/>
    </source>
</evidence>
<dbReference type="eggNOG" id="KOG2307">
    <property type="taxonomic scope" value="Eukaryota"/>
</dbReference>
<dbReference type="RefSeq" id="XP_011401872.1">
    <property type="nucleotide sequence ID" value="XM_011403570.1"/>
</dbReference>
<dbReference type="GO" id="GO:0007030">
    <property type="term" value="P:Golgi organization"/>
    <property type="evidence" value="ECO:0007669"/>
    <property type="project" value="InterPro"/>
</dbReference>
<evidence type="ECO:0000256" key="2">
    <source>
        <dbReference type="ARBA" id="ARBA00007603"/>
    </source>
</evidence>
<dbReference type="Proteomes" id="UP000028924">
    <property type="component" value="Unassembled WGS sequence"/>
</dbReference>
<keyword evidence="4" id="KW-0813">Transport</keyword>
<evidence type="ECO:0000256" key="6">
    <source>
        <dbReference type="ARBA" id="ARBA00023034"/>
    </source>
</evidence>
<dbReference type="Pfam" id="PF06148">
    <property type="entry name" value="COG2_N"/>
    <property type="match status" value="1"/>
</dbReference>
<evidence type="ECO:0000256" key="1">
    <source>
        <dbReference type="ARBA" id="ARBA00004395"/>
    </source>
</evidence>
<evidence type="ECO:0000256" key="7">
    <source>
        <dbReference type="ARBA" id="ARBA00023136"/>
    </source>
</evidence>
<keyword evidence="7" id="KW-0472">Membrane</keyword>
<name>A0A087SSW9_AUXPR</name>
<keyword evidence="5" id="KW-0653">Protein transport</keyword>
<dbReference type="PANTHER" id="PTHR12961">
    <property type="entry name" value="CONSERVED OLIGOMERIC GOLGI COMPLEX COMPONENT 2"/>
    <property type="match status" value="1"/>
</dbReference>
<dbReference type="GO" id="GO:0000139">
    <property type="term" value="C:Golgi membrane"/>
    <property type="evidence" value="ECO:0007669"/>
    <property type="project" value="UniProtKB-SubCell"/>
</dbReference>
<dbReference type="PANTHER" id="PTHR12961:SF0">
    <property type="entry name" value="CONSERVED OLIGOMERIC GOLGI COMPLEX SUBUNIT 2"/>
    <property type="match status" value="1"/>
</dbReference>
<dbReference type="InterPro" id="IPR024603">
    <property type="entry name" value="COG_complex_COG2_C"/>
</dbReference>
<dbReference type="GO" id="GO:0017119">
    <property type="term" value="C:Golgi transport complex"/>
    <property type="evidence" value="ECO:0007669"/>
    <property type="project" value="TreeGrafter"/>
</dbReference>
<feature type="compositionally biased region" description="Pro residues" evidence="9">
    <location>
        <begin position="502"/>
        <end position="518"/>
    </location>
</feature>
<dbReference type="KEGG" id="apro:F751_4298"/>
<dbReference type="STRING" id="3075.A0A087SSW9"/>
<dbReference type="InterPro" id="IPR024602">
    <property type="entry name" value="COG_su2_N"/>
</dbReference>
<comment type="subcellular location">
    <subcellularLocation>
        <location evidence="1">Golgi apparatus membrane</location>
        <topology evidence="1">Peripheral membrane protein</topology>
    </subcellularLocation>
</comment>
<accession>A0A087SSW9</accession>
<feature type="region of interest" description="Disordered" evidence="9">
    <location>
        <begin position="487"/>
        <end position="521"/>
    </location>
</feature>
<keyword evidence="6" id="KW-0333">Golgi apparatus</keyword>
<comment type="similarity">
    <text evidence="2">Belongs to the COG2 family.</text>
</comment>
<dbReference type="InterPro" id="IPR009316">
    <property type="entry name" value="COG2"/>
</dbReference>
<feature type="domain" description="Conserved oligomeric Golgi complex subunit 2 N-terminal" evidence="10">
    <location>
        <begin position="16"/>
        <end position="82"/>
    </location>
</feature>
<dbReference type="OrthoDB" id="332281at2759"/>
<organism evidence="12 13">
    <name type="scientific">Auxenochlorella protothecoides</name>
    <name type="common">Green microalga</name>
    <name type="synonym">Chlorella protothecoides</name>
    <dbReference type="NCBI Taxonomy" id="3075"/>
    <lineage>
        <taxon>Eukaryota</taxon>
        <taxon>Viridiplantae</taxon>
        <taxon>Chlorophyta</taxon>
        <taxon>core chlorophytes</taxon>
        <taxon>Trebouxiophyceae</taxon>
        <taxon>Chlorellales</taxon>
        <taxon>Chlorellaceae</taxon>
        <taxon>Auxenochlorella</taxon>
    </lineage>
</organism>
<dbReference type="Pfam" id="PF12022">
    <property type="entry name" value="COG2_C"/>
    <property type="match status" value="1"/>
</dbReference>
<evidence type="ECO:0000313" key="13">
    <source>
        <dbReference type="Proteomes" id="UP000028924"/>
    </source>
</evidence>
<evidence type="ECO:0000256" key="3">
    <source>
        <dbReference type="ARBA" id="ARBA00020977"/>
    </source>
</evidence>
<proteinExistence type="inferred from homology"/>
<feature type="domain" description="COG complex component COG2 C-terminal" evidence="11">
    <location>
        <begin position="395"/>
        <end position="707"/>
    </location>
</feature>